<keyword evidence="1" id="KW-0472">Membrane</keyword>
<protein>
    <submittedName>
        <fullName evidence="2">Uncharacterized protein</fullName>
    </submittedName>
</protein>
<reference evidence="2" key="2">
    <citation type="submission" date="2025-09" db="UniProtKB">
        <authorList>
            <consortium name="Ensembl"/>
        </authorList>
    </citation>
    <scope>IDENTIFICATION</scope>
</reference>
<dbReference type="Proteomes" id="UP000694422">
    <property type="component" value="Unplaced"/>
</dbReference>
<dbReference type="AlphaFoldDB" id="A0A8C9QK30"/>
<keyword evidence="1" id="KW-1133">Transmembrane helix</keyword>
<evidence type="ECO:0000313" key="3">
    <source>
        <dbReference type="Proteomes" id="UP000694422"/>
    </source>
</evidence>
<name>A0A8C9QK30_SPEDA</name>
<sequence>MKDTDIKRLLYTHLLCIFSIILCIFILLVFLENFSILETHLMWLYICSVFGTAVNLVLYLVVKPNVSSKRSSLSHKVTRFYYCILFIFVRIKSQSMAKSFQ</sequence>
<organism evidence="2 3">
    <name type="scientific">Spermophilus dauricus</name>
    <name type="common">Daurian ground squirrel</name>
    <dbReference type="NCBI Taxonomy" id="99837"/>
    <lineage>
        <taxon>Eukaryota</taxon>
        <taxon>Metazoa</taxon>
        <taxon>Chordata</taxon>
        <taxon>Craniata</taxon>
        <taxon>Vertebrata</taxon>
        <taxon>Euteleostomi</taxon>
        <taxon>Mammalia</taxon>
        <taxon>Eutheria</taxon>
        <taxon>Euarchontoglires</taxon>
        <taxon>Glires</taxon>
        <taxon>Rodentia</taxon>
        <taxon>Sciuromorpha</taxon>
        <taxon>Sciuridae</taxon>
        <taxon>Xerinae</taxon>
        <taxon>Marmotini</taxon>
        <taxon>Spermophilus</taxon>
    </lineage>
</organism>
<accession>A0A8C9QK30</accession>
<feature type="transmembrane region" description="Helical" evidence="1">
    <location>
        <begin position="9"/>
        <end position="31"/>
    </location>
</feature>
<keyword evidence="3" id="KW-1185">Reference proteome</keyword>
<evidence type="ECO:0000313" key="2">
    <source>
        <dbReference type="Ensembl" id="ENSSDAP00000025571.1"/>
    </source>
</evidence>
<dbReference type="Ensembl" id="ENSSDAT00000029236.1">
    <property type="protein sequence ID" value="ENSSDAP00000025571.1"/>
    <property type="gene ID" value="ENSSDAG00000023232.1"/>
</dbReference>
<reference evidence="2" key="1">
    <citation type="submission" date="2025-08" db="UniProtKB">
        <authorList>
            <consortium name="Ensembl"/>
        </authorList>
    </citation>
    <scope>IDENTIFICATION</scope>
</reference>
<feature type="transmembrane region" description="Helical" evidence="1">
    <location>
        <begin position="43"/>
        <end position="62"/>
    </location>
</feature>
<evidence type="ECO:0000256" key="1">
    <source>
        <dbReference type="SAM" id="Phobius"/>
    </source>
</evidence>
<proteinExistence type="predicted"/>
<keyword evidence="1" id="KW-0812">Transmembrane</keyword>